<protein>
    <submittedName>
        <fullName evidence="4">Uncharacterized protein</fullName>
    </submittedName>
</protein>
<keyword evidence="1" id="KW-0560">Oxidoreductase</keyword>
<dbReference type="EMBL" id="UOGK01000233">
    <property type="protein sequence ID" value="VAX39416.1"/>
    <property type="molecule type" value="Genomic_DNA"/>
</dbReference>
<reference evidence="4" key="1">
    <citation type="submission" date="2018-06" db="EMBL/GenBank/DDBJ databases">
        <authorList>
            <person name="Zhirakovskaya E."/>
        </authorList>
    </citation>
    <scope>NUCLEOTIDE SEQUENCE</scope>
</reference>
<dbReference type="InterPro" id="IPR000683">
    <property type="entry name" value="Gfo/Idh/MocA-like_OxRdtase_N"/>
</dbReference>
<dbReference type="Pfam" id="PF22725">
    <property type="entry name" value="GFO_IDH_MocA_C3"/>
    <property type="match status" value="1"/>
</dbReference>
<organism evidence="4">
    <name type="scientific">hydrothermal vent metagenome</name>
    <dbReference type="NCBI Taxonomy" id="652676"/>
    <lineage>
        <taxon>unclassified sequences</taxon>
        <taxon>metagenomes</taxon>
        <taxon>ecological metagenomes</taxon>
    </lineage>
</organism>
<dbReference type="Gene3D" id="3.40.50.720">
    <property type="entry name" value="NAD(P)-binding Rossmann-like Domain"/>
    <property type="match status" value="1"/>
</dbReference>
<dbReference type="InterPro" id="IPR036291">
    <property type="entry name" value="NAD(P)-bd_dom_sf"/>
</dbReference>
<name>A0A3B1D987_9ZZZZ</name>
<gene>
    <name evidence="4" type="ORF">MNBD_PLANCTO03-906</name>
</gene>
<dbReference type="Pfam" id="PF01408">
    <property type="entry name" value="GFO_IDH_MocA"/>
    <property type="match status" value="1"/>
</dbReference>
<dbReference type="InterPro" id="IPR055170">
    <property type="entry name" value="GFO_IDH_MocA-like_dom"/>
</dbReference>
<dbReference type="SUPFAM" id="SSF55347">
    <property type="entry name" value="Glyceraldehyde-3-phosphate dehydrogenase-like, C-terminal domain"/>
    <property type="match status" value="1"/>
</dbReference>
<dbReference type="InterPro" id="IPR050463">
    <property type="entry name" value="Gfo/Idh/MocA_oxidrdct_glycsds"/>
</dbReference>
<dbReference type="GO" id="GO:0016491">
    <property type="term" value="F:oxidoreductase activity"/>
    <property type="evidence" value="ECO:0007669"/>
    <property type="project" value="UniProtKB-KW"/>
</dbReference>
<dbReference type="GO" id="GO:0000166">
    <property type="term" value="F:nucleotide binding"/>
    <property type="evidence" value="ECO:0007669"/>
    <property type="project" value="InterPro"/>
</dbReference>
<dbReference type="Gene3D" id="3.30.360.10">
    <property type="entry name" value="Dihydrodipicolinate Reductase, domain 2"/>
    <property type="match status" value="1"/>
</dbReference>
<dbReference type="SUPFAM" id="SSF51735">
    <property type="entry name" value="NAD(P)-binding Rossmann-fold domains"/>
    <property type="match status" value="1"/>
</dbReference>
<proteinExistence type="predicted"/>
<evidence type="ECO:0000259" key="3">
    <source>
        <dbReference type="Pfam" id="PF22725"/>
    </source>
</evidence>
<dbReference type="PANTHER" id="PTHR43818">
    <property type="entry name" value="BCDNA.GH03377"/>
    <property type="match status" value="1"/>
</dbReference>
<sequence>MQEIGVGIIGLGFMGRTHIAAYKAAAEAGYACRLVAVCDRNGACLDGSGNASGNLDTGNTAEQLFDPEQVACHADPAKFFADPAVHLVSICTHTDTHVEMALRALEAGKHVLVEKPLALTSTEARRVAEAARRAGTICMPAMCMRFWPAWAWLKRAIDAGQYGKVRSASFHRLGSTPDWTDFYTDVSRSGGALVDLHIHDTDFIAWCFGRPRGVVSAGTTNHLTTIFRYDDIPHVVAEGGWAQDPGFGFTMRFVVCFDEATADFDLGREDQLRLSRDGTAEAV</sequence>
<feature type="non-terminal residue" evidence="4">
    <location>
        <position position="283"/>
    </location>
</feature>
<evidence type="ECO:0000256" key="1">
    <source>
        <dbReference type="ARBA" id="ARBA00023002"/>
    </source>
</evidence>
<feature type="domain" description="Gfo/Idh/MocA-like oxidoreductase N-terminal" evidence="2">
    <location>
        <begin position="4"/>
        <end position="140"/>
    </location>
</feature>
<evidence type="ECO:0000313" key="4">
    <source>
        <dbReference type="EMBL" id="VAX39416.1"/>
    </source>
</evidence>
<dbReference type="PANTHER" id="PTHR43818:SF11">
    <property type="entry name" value="BCDNA.GH03377"/>
    <property type="match status" value="1"/>
</dbReference>
<accession>A0A3B1D987</accession>
<feature type="domain" description="GFO/IDH/MocA-like oxidoreductase" evidence="3">
    <location>
        <begin position="152"/>
        <end position="222"/>
    </location>
</feature>
<dbReference type="AlphaFoldDB" id="A0A3B1D987"/>
<evidence type="ECO:0000259" key="2">
    <source>
        <dbReference type="Pfam" id="PF01408"/>
    </source>
</evidence>